<evidence type="ECO:0000256" key="1">
    <source>
        <dbReference type="ARBA" id="ARBA00007073"/>
    </source>
</evidence>
<proteinExistence type="inferred from homology"/>
<evidence type="ECO:0008006" key="4">
    <source>
        <dbReference type="Google" id="ProtNLM"/>
    </source>
</evidence>
<protein>
    <recommendedName>
        <fullName evidence="4">Transcription factor Pcc1</fullName>
    </recommendedName>
</protein>
<name>A0A7C2BLA0_9CREN</name>
<reference evidence="3" key="1">
    <citation type="journal article" date="2020" name="mSystems">
        <title>Genome- and Community-Level Interaction Insights into Carbon Utilization and Element Cycling Functions of Hydrothermarchaeota in Hydrothermal Sediment.</title>
        <authorList>
            <person name="Zhou Z."/>
            <person name="Liu Y."/>
            <person name="Xu W."/>
            <person name="Pan J."/>
            <person name="Luo Z.H."/>
            <person name="Li M."/>
        </authorList>
    </citation>
    <scope>NUCLEOTIDE SEQUENCE [LARGE SCALE GENOMIC DNA]</scope>
    <source>
        <strain evidence="3">SpSt-23</strain>
    </source>
</reference>
<dbReference type="EMBL" id="DSJT01000028">
    <property type="protein sequence ID" value="HEF87710.1"/>
    <property type="molecule type" value="Genomic_DNA"/>
</dbReference>
<feature type="region of interest" description="Disordered" evidence="2">
    <location>
        <begin position="82"/>
        <end position="106"/>
    </location>
</feature>
<comment type="similarity">
    <text evidence="1">Belongs to the CTAG/PCC1 family.</text>
</comment>
<dbReference type="Gene3D" id="3.30.310.50">
    <property type="entry name" value="Alpha-D-phosphohexomutase, C-terminal domain"/>
    <property type="match status" value="1"/>
</dbReference>
<dbReference type="Pfam" id="PF09341">
    <property type="entry name" value="Pcc1"/>
    <property type="match status" value="1"/>
</dbReference>
<feature type="compositionally biased region" description="Polar residues" evidence="2">
    <location>
        <begin position="89"/>
        <end position="98"/>
    </location>
</feature>
<gene>
    <name evidence="3" type="ORF">ENP55_05415</name>
</gene>
<evidence type="ECO:0000256" key="2">
    <source>
        <dbReference type="SAM" id="MobiDB-lite"/>
    </source>
</evidence>
<accession>A0A7C2BLA0</accession>
<comment type="caution">
    <text evidence="3">The sequence shown here is derived from an EMBL/GenBank/DDBJ whole genome shotgun (WGS) entry which is preliminary data.</text>
</comment>
<organism evidence="3">
    <name type="scientific">Thermosphaera aggregans</name>
    <dbReference type="NCBI Taxonomy" id="54254"/>
    <lineage>
        <taxon>Archaea</taxon>
        <taxon>Thermoproteota</taxon>
        <taxon>Thermoprotei</taxon>
        <taxon>Desulfurococcales</taxon>
        <taxon>Desulfurococcaceae</taxon>
        <taxon>Thermosphaera</taxon>
    </lineage>
</organism>
<dbReference type="InterPro" id="IPR015419">
    <property type="entry name" value="CTAG/Pcc1"/>
</dbReference>
<dbReference type="AlphaFoldDB" id="A0A7C2BLA0"/>
<sequence length="106" mass="11634">MNEYSVEYSLNGLSQQLCTSLEKALKPEADSAPRSVEVVVECSKGVLTLKMRSTEINILRALHNSFIGLIVMLLELSEGLRNEQEDSSTRGSAVNSSIPDFEGDSR</sequence>
<evidence type="ECO:0000313" key="3">
    <source>
        <dbReference type="EMBL" id="HEF87710.1"/>
    </source>
</evidence>